<accession>A0A8D8VCD6</accession>
<sequence>MCYIILIYKNELWTLWIWIPICRFVNLSGLFIIMGYSVKQLVCCSLPFFSISSMSFHLYIYYEFKPNALTNWVQYFSGGRPLLHFFPIPSSSRWCSILSCLIMCPIIIMFLLLSVFHKLLLSFTFLNTSSFV</sequence>
<feature type="transmembrane region" description="Helical" evidence="1">
    <location>
        <begin position="96"/>
        <end position="116"/>
    </location>
</feature>
<keyword evidence="1" id="KW-1133">Transmembrane helix</keyword>
<name>A0A8D8VCD6_9HEMI</name>
<feature type="transmembrane region" description="Helical" evidence="1">
    <location>
        <begin position="15"/>
        <end position="34"/>
    </location>
</feature>
<evidence type="ECO:0000313" key="2">
    <source>
        <dbReference type="EMBL" id="CAG6720217.1"/>
    </source>
</evidence>
<keyword evidence="1" id="KW-0812">Transmembrane</keyword>
<evidence type="ECO:0000256" key="1">
    <source>
        <dbReference type="SAM" id="Phobius"/>
    </source>
</evidence>
<proteinExistence type="predicted"/>
<keyword evidence="1" id="KW-0472">Membrane</keyword>
<dbReference type="EMBL" id="HBUF01360091">
    <property type="protein sequence ID" value="CAG6720217.1"/>
    <property type="molecule type" value="Transcribed_RNA"/>
</dbReference>
<organism evidence="2">
    <name type="scientific">Cacopsylla melanoneura</name>
    <dbReference type="NCBI Taxonomy" id="428564"/>
    <lineage>
        <taxon>Eukaryota</taxon>
        <taxon>Metazoa</taxon>
        <taxon>Ecdysozoa</taxon>
        <taxon>Arthropoda</taxon>
        <taxon>Hexapoda</taxon>
        <taxon>Insecta</taxon>
        <taxon>Pterygota</taxon>
        <taxon>Neoptera</taxon>
        <taxon>Paraneoptera</taxon>
        <taxon>Hemiptera</taxon>
        <taxon>Sternorrhyncha</taxon>
        <taxon>Psylloidea</taxon>
        <taxon>Psyllidae</taxon>
        <taxon>Psyllinae</taxon>
        <taxon>Cacopsylla</taxon>
    </lineage>
</organism>
<protein>
    <submittedName>
        <fullName evidence="2">Uncharacterized protein</fullName>
    </submittedName>
</protein>
<feature type="transmembrane region" description="Helical" evidence="1">
    <location>
        <begin position="41"/>
        <end position="62"/>
    </location>
</feature>
<dbReference type="AlphaFoldDB" id="A0A8D8VCD6"/>
<reference evidence="2" key="1">
    <citation type="submission" date="2021-05" db="EMBL/GenBank/DDBJ databases">
        <authorList>
            <person name="Alioto T."/>
            <person name="Alioto T."/>
            <person name="Gomez Garrido J."/>
        </authorList>
    </citation>
    <scope>NUCLEOTIDE SEQUENCE</scope>
</reference>